<dbReference type="PANTHER" id="PTHR43166">
    <property type="entry name" value="AMINO ACID IMPORT ATP-BINDING PROTEIN"/>
    <property type="match status" value="1"/>
</dbReference>
<evidence type="ECO:0000313" key="10">
    <source>
        <dbReference type="Proteomes" id="UP000185783"/>
    </source>
</evidence>
<dbReference type="GO" id="GO:0016887">
    <property type="term" value="F:ATP hydrolysis activity"/>
    <property type="evidence" value="ECO:0007669"/>
    <property type="project" value="InterPro"/>
</dbReference>
<dbReference type="Proteomes" id="UP000185783">
    <property type="component" value="Unassembled WGS sequence"/>
</dbReference>
<dbReference type="InterPro" id="IPR003439">
    <property type="entry name" value="ABC_transporter-like_ATP-bd"/>
</dbReference>
<keyword evidence="4" id="KW-1003">Cell membrane</keyword>
<dbReference type="InterPro" id="IPR027417">
    <property type="entry name" value="P-loop_NTPase"/>
</dbReference>
<evidence type="ECO:0000313" key="9">
    <source>
        <dbReference type="EMBL" id="OKL42666.1"/>
    </source>
</evidence>
<organism evidence="9 10">
    <name type="scientific">Pseudovibrio exalbescens</name>
    <dbReference type="NCBI Taxonomy" id="197461"/>
    <lineage>
        <taxon>Bacteria</taxon>
        <taxon>Pseudomonadati</taxon>
        <taxon>Pseudomonadota</taxon>
        <taxon>Alphaproteobacteria</taxon>
        <taxon>Hyphomicrobiales</taxon>
        <taxon>Stappiaceae</taxon>
        <taxon>Pseudovibrio</taxon>
    </lineage>
</organism>
<evidence type="ECO:0000256" key="5">
    <source>
        <dbReference type="ARBA" id="ARBA00022741"/>
    </source>
</evidence>
<dbReference type="SUPFAM" id="SSF52540">
    <property type="entry name" value="P-loop containing nucleoside triphosphate hydrolases"/>
    <property type="match status" value="1"/>
</dbReference>
<dbReference type="OrthoDB" id="9802264at2"/>
<evidence type="ECO:0000256" key="3">
    <source>
        <dbReference type="ARBA" id="ARBA00022448"/>
    </source>
</evidence>
<dbReference type="RefSeq" id="WP_051269497.1">
    <property type="nucleotide sequence ID" value="NZ_LVVZ01000041.1"/>
</dbReference>
<evidence type="ECO:0000256" key="7">
    <source>
        <dbReference type="ARBA" id="ARBA00023136"/>
    </source>
</evidence>
<dbReference type="PIRSF" id="PIRSF039085">
    <property type="entry name" value="ABC_ATPase_HisP"/>
    <property type="match status" value="1"/>
</dbReference>
<keyword evidence="5" id="KW-0547">Nucleotide-binding</keyword>
<dbReference type="InterPro" id="IPR017871">
    <property type="entry name" value="ABC_transporter-like_CS"/>
</dbReference>
<dbReference type="Pfam" id="PF00005">
    <property type="entry name" value="ABC_tran"/>
    <property type="match status" value="1"/>
</dbReference>
<keyword evidence="7" id="KW-0472">Membrane</keyword>
<evidence type="ECO:0000256" key="1">
    <source>
        <dbReference type="ARBA" id="ARBA00004202"/>
    </source>
</evidence>
<comment type="similarity">
    <text evidence="2">Belongs to the ABC transporter superfamily.</text>
</comment>
<dbReference type="PROSITE" id="PS50893">
    <property type="entry name" value="ABC_TRANSPORTER_2"/>
    <property type="match status" value="1"/>
</dbReference>
<dbReference type="InterPro" id="IPR030679">
    <property type="entry name" value="ABC_ATPase_HisP-typ"/>
</dbReference>
<comment type="caution">
    <text evidence="9">The sequence shown here is derived from an EMBL/GenBank/DDBJ whole genome shotgun (WGS) entry which is preliminary data.</text>
</comment>
<dbReference type="SMART" id="SM00382">
    <property type="entry name" value="AAA"/>
    <property type="match status" value="1"/>
</dbReference>
<dbReference type="InterPro" id="IPR050086">
    <property type="entry name" value="MetN_ABC_transporter-like"/>
</dbReference>
<evidence type="ECO:0000256" key="4">
    <source>
        <dbReference type="ARBA" id="ARBA00022475"/>
    </source>
</evidence>
<evidence type="ECO:0000259" key="8">
    <source>
        <dbReference type="PROSITE" id="PS50893"/>
    </source>
</evidence>
<protein>
    <submittedName>
        <fullName evidence="9">Amino acid transporter</fullName>
    </submittedName>
</protein>
<dbReference type="CDD" id="cd03262">
    <property type="entry name" value="ABC_HisP_GlnQ"/>
    <property type="match status" value="1"/>
</dbReference>
<dbReference type="GO" id="GO:0005524">
    <property type="term" value="F:ATP binding"/>
    <property type="evidence" value="ECO:0007669"/>
    <property type="project" value="UniProtKB-KW"/>
</dbReference>
<dbReference type="InterPro" id="IPR003593">
    <property type="entry name" value="AAA+_ATPase"/>
</dbReference>
<comment type="subcellular location">
    <subcellularLocation>
        <location evidence="1">Cell membrane</location>
        <topology evidence="1">Peripheral membrane protein</topology>
    </subcellularLocation>
</comment>
<dbReference type="FunFam" id="3.40.50.300:FF:000020">
    <property type="entry name" value="Amino acid ABC transporter ATP-binding component"/>
    <property type="match status" value="1"/>
</dbReference>
<keyword evidence="3" id="KW-0813">Transport</keyword>
<dbReference type="Gene3D" id="3.40.50.300">
    <property type="entry name" value="P-loop containing nucleotide triphosphate hydrolases"/>
    <property type="match status" value="1"/>
</dbReference>
<dbReference type="PANTHER" id="PTHR43166:SF35">
    <property type="entry name" value="L-CYSTINE IMPORT ATP-BINDING PROTEIN TCYN"/>
    <property type="match status" value="1"/>
</dbReference>
<proteinExistence type="inferred from homology"/>
<dbReference type="STRING" id="197461.A3843_18660"/>
<name>A0A1U7JD36_9HYPH</name>
<gene>
    <name evidence="9" type="ORF">A3843_18660</name>
</gene>
<dbReference type="GO" id="GO:0005886">
    <property type="term" value="C:plasma membrane"/>
    <property type="evidence" value="ECO:0007669"/>
    <property type="project" value="UniProtKB-SubCell"/>
</dbReference>
<accession>A0A1U7JD36</accession>
<dbReference type="GO" id="GO:0015424">
    <property type="term" value="F:ABC-type amino acid transporter activity"/>
    <property type="evidence" value="ECO:0007669"/>
    <property type="project" value="InterPro"/>
</dbReference>
<keyword evidence="10" id="KW-1185">Reference proteome</keyword>
<dbReference type="EMBL" id="LVVZ01000041">
    <property type="protein sequence ID" value="OKL42666.1"/>
    <property type="molecule type" value="Genomic_DNA"/>
</dbReference>
<evidence type="ECO:0000256" key="2">
    <source>
        <dbReference type="ARBA" id="ARBA00005417"/>
    </source>
</evidence>
<feature type="domain" description="ABC transporter" evidence="8">
    <location>
        <begin position="21"/>
        <end position="266"/>
    </location>
</feature>
<dbReference type="PROSITE" id="PS00211">
    <property type="entry name" value="ABC_TRANSPORTER_1"/>
    <property type="match status" value="1"/>
</dbReference>
<dbReference type="AlphaFoldDB" id="A0A1U7JD36"/>
<sequence length="271" mass="30067">MSDSTHHSQFAENSQSCAPAVSVSNLHMSYGSFEVLKGIDAEAAEGSVTSIIGASGSGKSTFLRCMNLLEQPKEGRLEIAGETVEFAYSDKGRPVPVCKQVTRNLRTRVSMVFQQFNLWPHFTVLGNVTEVPIHIQGVSRKEAIERAEYYLEKVGMSDKRDQYPAYLSGGQQQRVAIARALATEPDVMLFDEPTSALDPELVGEVLNVIRSLAEDGRTMLLVTHEMRFAREVSNQILFLHQGQIEESGTPEDVFENPSSERCQQFLSSIIH</sequence>
<reference evidence="9 10" key="1">
    <citation type="submission" date="2016-03" db="EMBL/GenBank/DDBJ databases">
        <title>Genome sequence of Nesiotobacter sp. nov., a moderately halophilic alphaproteobacterium isolated from the Yellow Sea, China.</title>
        <authorList>
            <person name="Zhang G."/>
            <person name="Zhang R."/>
        </authorList>
    </citation>
    <scope>NUCLEOTIDE SEQUENCE [LARGE SCALE GENOMIC DNA]</scope>
    <source>
        <strain evidence="9 10">WB1-6</strain>
    </source>
</reference>
<evidence type="ECO:0000256" key="6">
    <source>
        <dbReference type="ARBA" id="ARBA00022840"/>
    </source>
</evidence>
<keyword evidence="6" id="KW-0067">ATP-binding</keyword>